<protein>
    <submittedName>
        <fullName evidence="1">Uncharacterized protein</fullName>
    </submittedName>
</protein>
<accession>A0A8S9IR30</accession>
<dbReference type="AlphaFoldDB" id="A0A8S9IR30"/>
<reference evidence="1" key="1">
    <citation type="submission" date="2019-12" db="EMBL/GenBank/DDBJ databases">
        <title>Genome sequencing and annotation of Brassica cretica.</title>
        <authorList>
            <person name="Studholme D.J."/>
            <person name="Sarris P.F."/>
        </authorList>
    </citation>
    <scope>NUCLEOTIDE SEQUENCE</scope>
    <source>
        <strain evidence="1">PFS-102/07</strain>
        <tissue evidence="1">Leaf</tissue>
    </source>
</reference>
<comment type="caution">
    <text evidence="1">The sequence shown here is derived from an EMBL/GenBank/DDBJ whole genome shotgun (WGS) entry which is preliminary data.</text>
</comment>
<organism evidence="1">
    <name type="scientific">Brassica cretica</name>
    <name type="common">Mustard</name>
    <dbReference type="NCBI Taxonomy" id="69181"/>
    <lineage>
        <taxon>Eukaryota</taxon>
        <taxon>Viridiplantae</taxon>
        <taxon>Streptophyta</taxon>
        <taxon>Embryophyta</taxon>
        <taxon>Tracheophyta</taxon>
        <taxon>Spermatophyta</taxon>
        <taxon>Magnoliopsida</taxon>
        <taxon>eudicotyledons</taxon>
        <taxon>Gunneridae</taxon>
        <taxon>Pentapetalae</taxon>
        <taxon>rosids</taxon>
        <taxon>malvids</taxon>
        <taxon>Brassicales</taxon>
        <taxon>Brassicaceae</taxon>
        <taxon>Brassiceae</taxon>
        <taxon>Brassica</taxon>
    </lineage>
</organism>
<evidence type="ECO:0000313" key="1">
    <source>
        <dbReference type="EMBL" id="KAF2572379.1"/>
    </source>
</evidence>
<proteinExistence type="predicted"/>
<name>A0A8S9IR30_BRACR</name>
<gene>
    <name evidence="1" type="ORF">F2Q70_00005134</name>
</gene>
<dbReference type="EMBL" id="QGKY02001015">
    <property type="protein sequence ID" value="KAF2572379.1"/>
    <property type="molecule type" value="Genomic_DNA"/>
</dbReference>
<sequence>MRGCIECEIVERVGEMESIRKLMTMIDCGEFRNGASFLKQGRRTATDSTQPMASTMTGNSHHWLVWKPKFAMSIYV</sequence>